<dbReference type="EMBL" id="LKCW01000575">
    <property type="protein sequence ID" value="KPM33873.1"/>
    <property type="molecule type" value="Genomic_DNA"/>
</dbReference>
<accession>A0A0P7AYD4</accession>
<evidence type="ECO:0000313" key="3">
    <source>
        <dbReference type="Proteomes" id="UP000050424"/>
    </source>
</evidence>
<dbReference type="AlphaFoldDB" id="A0A0P7AYD4"/>
<proteinExistence type="predicted"/>
<dbReference type="InterPro" id="IPR020915">
    <property type="entry name" value="UPF0311"/>
</dbReference>
<evidence type="ECO:0008006" key="4">
    <source>
        <dbReference type="Google" id="ProtNLM"/>
    </source>
</evidence>
<dbReference type="STRING" id="78410.A0A0P7AYD4"/>
<dbReference type="PANTHER" id="PTHR37315">
    <property type="entry name" value="UPF0311 PROTEIN BLR7842"/>
    <property type="match status" value="1"/>
</dbReference>
<feature type="region of interest" description="Disordered" evidence="1">
    <location>
        <begin position="1"/>
        <end position="27"/>
    </location>
</feature>
<evidence type="ECO:0000256" key="1">
    <source>
        <dbReference type="SAM" id="MobiDB-lite"/>
    </source>
</evidence>
<name>A0A0P7AYD4_9HYPO</name>
<feature type="compositionally biased region" description="Polar residues" evidence="1">
    <location>
        <begin position="1"/>
        <end position="26"/>
    </location>
</feature>
<sequence length="277" mass="29410">MATETDTMSLPTSTAPTDVSESTCLPSSHPAFPSPFEAHAPAPAAADWDTKLVMPGLPLPSTFPHYGAGGSASGTSSSAGSGCFNDGGLLYRAQAEMEMKEGPGKTVEEACQRSLNHFPCPGLAFPMPALDFDFRLAVRLNPEPARVDTGSTKEITTVAAGVWSGSFGHGRVMAGGYDLGQARGFRPMRLVEGAFAVQTSDEIPAVLEMRTRGSLSGPSDILDALLSPRSPKDIDPRRYGFRMFATIKTADKRYAEIVNCGLWVASGAWRGEHLVIE</sequence>
<dbReference type="Gene3D" id="2.40.160.20">
    <property type="match status" value="1"/>
</dbReference>
<organism evidence="2 3">
    <name type="scientific">Neonectria ditissima</name>
    <dbReference type="NCBI Taxonomy" id="78410"/>
    <lineage>
        <taxon>Eukaryota</taxon>
        <taxon>Fungi</taxon>
        <taxon>Dikarya</taxon>
        <taxon>Ascomycota</taxon>
        <taxon>Pezizomycotina</taxon>
        <taxon>Sordariomycetes</taxon>
        <taxon>Hypocreomycetidae</taxon>
        <taxon>Hypocreales</taxon>
        <taxon>Nectriaceae</taxon>
        <taxon>Neonectria</taxon>
    </lineage>
</organism>
<keyword evidence="3" id="KW-1185">Reference proteome</keyword>
<dbReference type="Pfam" id="PF11578">
    <property type="entry name" value="DUF3237"/>
    <property type="match status" value="1"/>
</dbReference>
<protein>
    <recommendedName>
        <fullName evidence="4">Outer membrane protein, beta-barrel</fullName>
    </recommendedName>
</protein>
<comment type="caution">
    <text evidence="2">The sequence shown here is derived from an EMBL/GenBank/DDBJ whole genome shotgun (WGS) entry which is preliminary data.</text>
</comment>
<dbReference type="Proteomes" id="UP000050424">
    <property type="component" value="Unassembled WGS sequence"/>
</dbReference>
<reference evidence="2 3" key="1">
    <citation type="submission" date="2015-09" db="EMBL/GenBank/DDBJ databases">
        <title>Draft genome of a European isolate of the apple canker pathogen Neonectria ditissima.</title>
        <authorList>
            <person name="Gomez-Cortecero A."/>
            <person name="Harrison R.J."/>
            <person name="Armitage A.D."/>
        </authorList>
    </citation>
    <scope>NUCLEOTIDE SEQUENCE [LARGE SCALE GENOMIC DNA]</scope>
    <source>
        <strain evidence="2 3">R09/05</strain>
    </source>
</reference>
<dbReference type="OrthoDB" id="3549121at2759"/>
<dbReference type="PANTHER" id="PTHR37315:SF1">
    <property type="entry name" value="UPF0311 PROTEIN BLR7842"/>
    <property type="match status" value="1"/>
</dbReference>
<evidence type="ECO:0000313" key="2">
    <source>
        <dbReference type="EMBL" id="KPM33873.1"/>
    </source>
</evidence>
<gene>
    <name evidence="2" type="ORF">AK830_g12699</name>
</gene>